<evidence type="ECO:0008006" key="5">
    <source>
        <dbReference type="Google" id="ProtNLM"/>
    </source>
</evidence>
<sequence length="402" mass="45334">MPQVAQAVPSHVPPDLVRDIDIYAPPGIEGRTTHDVHALWKTVQDSNPPVFWTPHHGGHWIATRYNEIERMLREFAAFSSSEPFLPRNTLPLQLPVQLDPPDHMKFRKLLMPAFTPRMLAAATDRARRAAVEIIERIRPQGECEFVEDFAGTMPIVAFLTLVNLPEEDYSYLRGLAIYMSKPTHPKSPQAWSEVSDYVRHHIELRKKEPQDDLISSMIQADVGGRKMTDEEIFSMSLVVVGGGLDTVVSMTSFAACYLAQHPEKRRELIENPDYMNDAPEEIARRFGTSNLGRIAREDTSLGGAELRKGDMIVGIFPAAGLDETINPDPMTLDFTRKGRRHLAFGTGVHTCIGNNLARREIRIFLEEWLARIPDFRLTPGKPPKMTTGLVNSMESLHLSWIV</sequence>
<dbReference type="GO" id="GO:0004497">
    <property type="term" value="F:monooxygenase activity"/>
    <property type="evidence" value="ECO:0007669"/>
    <property type="project" value="UniProtKB-KW"/>
</dbReference>
<organism evidence="3 4">
    <name type="scientific">Sphingobium chungbukense</name>
    <dbReference type="NCBI Taxonomy" id="56193"/>
    <lineage>
        <taxon>Bacteria</taxon>
        <taxon>Pseudomonadati</taxon>
        <taxon>Pseudomonadota</taxon>
        <taxon>Alphaproteobacteria</taxon>
        <taxon>Sphingomonadales</taxon>
        <taxon>Sphingomonadaceae</taxon>
        <taxon>Sphingobium</taxon>
    </lineage>
</organism>
<dbReference type="GO" id="GO:0005506">
    <property type="term" value="F:iron ion binding"/>
    <property type="evidence" value="ECO:0007669"/>
    <property type="project" value="InterPro"/>
</dbReference>
<evidence type="ECO:0000256" key="2">
    <source>
        <dbReference type="RuleBase" id="RU000461"/>
    </source>
</evidence>
<accession>A0A0M3AP24</accession>
<keyword evidence="2" id="KW-0408">Iron</keyword>
<dbReference type="InterPro" id="IPR001128">
    <property type="entry name" value="Cyt_P450"/>
</dbReference>
<dbReference type="Pfam" id="PF00067">
    <property type="entry name" value="p450"/>
    <property type="match status" value="1"/>
</dbReference>
<dbReference type="InterPro" id="IPR002397">
    <property type="entry name" value="Cyt_P450_B"/>
</dbReference>
<keyword evidence="2" id="KW-0349">Heme</keyword>
<comment type="similarity">
    <text evidence="1 2">Belongs to the cytochrome P450 family.</text>
</comment>
<evidence type="ECO:0000313" key="3">
    <source>
        <dbReference type="EMBL" id="KKW91927.1"/>
    </source>
</evidence>
<protein>
    <recommendedName>
        <fullName evidence="5">Cytochrome P450</fullName>
    </recommendedName>
</protein>
<dbReference type="PANTHER" id="PTHR46696:SF6">
    <property type="entry name" value="P450, PUTATIVE (EUROFUNG)-RELATED"/>
    <property type="match status" value="1"/>
</dbReference>
<reference evidence="3 4" key="1">
    <citation type="submission" date="2015-04" db="EMBL/GenBank/DDBJ databases">
        <title>Genome sequence of aromatic hydrocarbons-degrading Sphingobium chungbukense DJ77.</title>
        <authorList>
            <person name="Kim Y.-C."/>
            <person name="Chae J.-C."/>
        </authorList>
    </citation>
    <scope>NUCLEOTIDE SEQUENCE [LARGE SCALE GENOMIC DNA]</scope>
    <source>
        <strain evidence="3 4">DJ77</strain>
    </source>
</reference>
<dbReference type="EMBL" id="LBIC01000005">
    <property type="protein sequence ID" value="KKW91927.1"/>
    <property type="molecule type" value="Genomic_DNA"/>
</dbReference>
<keyword evidence="2" id="KW-0479">Metal-binding</keyword>
<dbReference type="Gene3D" id="1.10.630.10">
    <property type="entry name" value="Cytochrome P450"/>
    <property type="match status" value="1"/>
</dbReference>
<dbReference type="GO" id="GO:0016705">
    <property type="term" value="F:oxidoreductase activity, acting on paired donors, with incorporation or reduction of molecular oxygen"/>
    <property type="evidence" value="ECO:0007669"/>
    <property type="project" value="InterPro"/>
</dbReference>
<dbReference type="PRINTS" id="PR00359">
    <property type="entry name" value="BP450"/>
</dbReference>
<dbReference type="Proteomes" id="UP000033874">
    <property type="component" value="Unassembled WGS sequence"/>
</dbReference>
<name>A0A0M3AP24_9SPHN</name>
<dbReference type="PROSITE" id="PS00086">
    <property type="entry name" value="CYTOCHROME_P450"/>
    <property type="match status" value="1"/>
</dbReference>
<evidence type="ECO:0000256" key="1">
    <source>
        <dbReference type="ARBA" id="ARBA00010617"/>
    </source>
</evidence>
<keyword evidence="4" id="KW-1185">Reference proteome</keyword>
<keyword evidence="2" id="KW-0503">Monooxygenase</keyword>
<dbReference type="InterPro" id="IPR036396">
    <property type="entry name" value="Cyt_P450_sf"/>
</dbReference>
<dbReference type="InterPro" id="IPR017972">
    <property type="entry name" value="Cyt_P450_CS"/>
</dbReference>
<keyword evidence="2" id="KW-0560">Oxidoreductase</keyword>
<dbReference type="PANTHER" id="PTHR46696">
    <property type="entry name" value="P450, PUTATIVE (EUROFUNG)-RELATED"/>
    <property type="match status" value="1"/>
</dbReference>
<dbReference type="GO" id="GO:0020037">
    <property type="term" value="F:heme binding"/>
    <property type="evidence" value="ECO:0007669"/>
    <property type="project" value="InterPro"/>
</dbReference>
<dbReference type="STRING" id="56193.YP76_12615"/>
<gene>
    <name evidence="3" type="ORF">YP76_12615</name>
</gene>
<dbReference type="SUPFAM" id="SSF48264">
    <property type="entry name" value="Cytochrome P450"/>
    <property type="match status" value="1"/>
</dbReference>
<evidence type="ECO:0000313" key="4">
    <source>
        <dbReference type="Proteomes" id="UP000033874"/>
    </source>
</evidence>
<comment type="caution">
    <text evidence="3">The sequence shown here is derived from an EMBL/GenBank/DDBJ whole genome shotgun (WGS) entry which is preliminary data.</text>
</comment>
<proteinExistence type="inferred from homology"/>
<dbReference type="RefSeq" id="WP_046763933.1">
    <property type="nucleotide sequence ID" value="NZ_LBIC01000005.1"/>
</dbReference>
<dbReference type="PATRIC" id="fig|56193.3.peg.2623"/>
<dbReference type="AlphaFoldDB" id="A0A0M3AP24"/>